<organism evidence="1 2">
    <name type="scientific">Glossina pallidipes</name>
    <name type="common">Tsetse fly</name>
    <dbReference type="NCBI Taxonomy" id="7398"/>
    <lineage>
        <taxon>Eukaryota</taxon>
        <taxon>Metazoa</taxon>
        <taxon>Ecdysozoa</taxon>
        <taxon>Arthropoda</taxon>
        <taxon>Hexapoda</taxon>
        <taxon>Insecta</taxon>
        <taxon>Pterygota</taxon>
        <taxon>Neoptera</taxon>
        <taxon>Endopterygota</taxon>
        <taxon>Diptera</taxon>
        <taxon>Brachycera</taxon>
        <taxon>Muscomorpha</taxon>
        <taxon>Hippoboscoidea</taxon>
        <taxon>Glossinidae</taxon>
        <taxon>Glossina</taxon>
    </lineage>
</organism>
<reference evidence="2" key="1">
    <citation type="submission" date="2014-03" db="EMBL/GenBank/DDBJ databases">
        <authorList>
            <person name="Aksoy S."/>
            <person name="Warren W."/>
            <person name="Wilson R.K."/>
        </authorList>
    </citation>
    <scope>NUCLEOTIDE SEQUENCE [LARGE SCALE GENOMIC DNA]</scope>
    <source>
        <strain evidence="2">IAEA</strain>
    </source>
</reference>
<dbReference type="Proteomes" id="UP000092445">
    <property type="component" value="Unassembled WGS sequence"/>
</dbReference>
<keyword evidence="2" id="KW-1185">Reference proteome</keyword>
<accession>A0A1B0AAS3</accession>
<proteinExistence type="predicted"/>
<dbReference type="VEuPathDB" id="VectorBase:GPAI039629"/>
<reference evidence="1" key="2">
    <citation type="submission" date="2020-05" db="UniProtKB">
        <authorList>
            <consortium name="EnsemblMetazoa"/>
        </authorList>
    </citation>
    <scope>IDENTIFICATION</scope>
    <source>
        <strain evidence="1">IAEA</strain>
    </source>
</reference>
<evidence type="ECO:0000313" key="2">
    <source>
        <dbReference type="Proteomes" id="UP000092445"/>
    </source>
</evidence>
<dbReference type="EnsemblMetazoa" id="GPAI039629-RA">
    <property type="protein sequence ID" value="GPAI039629-PA"/>
    <property type="gene ID" value="GPAI039629"/>
</dbReference>
<sequence length="87" mass="10188">MPLRTLIGTRKSTIASFELVDRRVFIQLVSGGGLEKELMSMCIQSKVISPHFLTAKFFFHQVDHHHHYHHHHRQSLWTAKLKQVMCP</sequence>
<protein>
    <submittedName>
        <fullName evidence="1">Uncharacterized protein</fullName>
    </submittedName>
</protein>
<evidence type="ECO:0000313" key="1">
    <source>
        <dbReference type="EnsemblMetazoa" id="GPAI039629-PA"/>
    </source>
</evidence>
<dbReference type="AlphaFoldDB" id="A0A1B0AAS3"/>
<name>A0A1B0AAS3_GLOPL</name>